<dbReference type="Proteomes" id="UP001180020">
    <property type="component" value="Unassembled WGS sequence"/>
</dbReference>
<dbReference type="PANTHER" id="PTHR36369">
    <property type="entry name" value="TRANSMEMBRANE PROTEIN"/>
    <property type="match status" value="1"/>
</dbReference>
<name>A0AAV9E682_ACOCL</name>
<dbReference type="EMBL" id="JAUJYO010000009">
    <property type="protein sequence ID" value="KAK1309208.1"/>
    <property type="molecule type" value="Genomic_DNA"/>
</dbReference>
<proteinExistence type="predicted"/>
<evidence type="ECO:0000256" key="1">
    <source>
        <dbReference type="SAM" id="MobiDB-lite"/>
    </source>
</evidence>
<reference evidence="2" key="1">
    <citation type="journal article" date="2023" name="Nat. Commun.">
        <title>Diploid and tetraploid genomes of Acorus and the evolution of monocots.</title>
        <authorList>
            <person name="Ma L."/>
            <person name="Liu K.W."/>
            <person name="Li Z."/>
            <person name="Hsiao Y.Y."/>
            <person name="Qi Y."/>
            <person name="Fu T."/>
            <person name="Tang G.D."/>
            <person name="Zhang D."/>
            <person name="Sun W.H."/>
            <person name="Liu D.K."/>
            <person name="Li Y."/>
            <person name="Chen G.Z."/>
            <person name="Liu X.D."/>
            <person name="Liao X.Y."/>
            <person name="Jiang Y.T."/>
            <person name="Yu X."/>
            <person name="Hao Y."/>
            <person name="Huang J."/>
            <person name="Zhao X.W."/>
            <person name="Ke S."/>
            <person name="Chen Y.Y."/>
            <person name="Wu W.L."/>
            <person name="Hsu J.L."/>
            <person name="Lin Y.F."/>
            <person name="Huang M.D."/>
            <person name="Li C.Y."/>
            <person name="Huang L."/>
            <person name="Wang Z.W."/>
            <person name="Zhao X."/>
            <person name="Zhong W.Y."/>
            <person name="Peng D.H."/>
            <person name="Ahmad S."/>
            <person name="Lan S."/>
            <person name="Zhang J.S."/>
            <person name="Tsai W.C."/>
            <person name="Van de Peer Y."/>
            <person name="Liu Z.J."/>
        </authorList>
    </citation>
    <scope>NUCLEOTIDE SEQUENCE</scope>
    <source>
        <strain evidence="2">CP</strain>
    </source>
</reference>
<evidence type="ECO:0000313" key="3">
    <source>
        <dbReference type="Proteomes" id="UP001180020"/>
    </source>
</evidence>
<keyword evidence="3" id="KW-1185">Reference proteome</keyword>
<feature type="region of interest" description="Disordered" evidence="1">
    <location>
        <begin position="63"/>
        <end position="95"/>
    </location>
</feature>
<comment type="caution">
    <text evidence="2">The sequence shown here is derived from an EMBL/GenBank/DDBJ whole genome shotgun (WGS) entry which is preliminary data.</text>
</comment>
<protein>
    <submittedName>
        <fullName evidence="2">Uncharacterized protein</fullName>
    </submittedName>
</protein>
<accession>A0AAV9E682</accession>
<dbReference type="AlphaFoldDB" id="A0AAV9E682"/>
<sequence>MIPQREIIAVDSTSRWTFLRRPIDALLLNRLVSLTAATSGLWAWIAVLTTAALSLWRIRAVHSNPHRHGPTDPGPPIKDPEVRADVPAVDDAEAE</sequence>
<dbReference type="PANTHER" id="PTHR36369:SF1">
    <property type="entry name" value="TRANSMEMBRANE PROTEIN"/>
    <property type="match status" value="1"/>
</dbReference>
<reference evidence="2" key="2">
    <citation type="submission" date="2023-06" db="EMBL/GenBank/DDBJ databases">
        <authorList>
            <person name="Ma L."/>
            <person name="Liu K.-W."/>
            <person name="Li Z."/>
            <person name="Hsiao Y.-Y."/>
            <person name="Qi Y."/>
            <person name="Fu T."/>
            <person name="Tang G."/>
            <person name="Zhang D."/>
            <person name="Sun W.-H."/>
            <person name="Liu D.-K."/>
            <person name="Li Y."/>
            <person name="Chen G.-Z."/>
            <person name="Liu X.-D."/>
            <person name="Liao X.-Y."/>
            <person name="Jiang Y.-T."/>
            <person name="Yu X."/>
            <person name="Hao Y."/>
            <person name="Huang J."/>
            <person name="Zhao X.-W."/>
            <person name="Ke S."/>
            <person name="Chen Y.-Y."/>
            <person name="Wu W.-L."/>
            <person name="Hsu J.-L."/>
            <person name="Lin Y.-F."/>
            <person name="Huang M.-D."/>
            <person name="Li C.-Y."/>
            <person name="Huang L."/>
            <person name="Wang Z.-W."/>
            <person name="Zhao X."/>
            <person name="Zhong W.-Y."/>
            <person name="Peng D.-H."/>
            <person name="Ahmad S."/>
            <person name="Lan S."/>
            <person name="Zhang J.-S."/>
            <person name="Tsai W.-C."/>
            <person name="Van De Peer Y."/>
            <person name="Liu Z.-J."/>
        </authorList>
    </citation>
    <scope>NUCLEOTIDE SEQUENCE</scope>
    <source>
        <strain evidence="2">CP</strain>
        <tissue evidence="2">Leaves</tissue>
    </source>
</reference>
<organism evidence="2 3">
    <name type="scientific">Acorus calamus</name>
    <name type="common">Sweet flag</name>
    <dbReference type="NCBI Taxonomy" id="4465"/>
    <lineage>
        <taxon>Eukaryota</taxon>
        <taxon>Viridiplantae</taxon>
        <taxon>Streptophyta</taxon>
        <taxon>Embryophyta</taxon>
        <taxon>Tracheophyta</taxon>
        <taxon>Spermatophyta</taxon>
        <taxon>Magnoliopsida</taxon>
        <taxon>Liliopsida</taxon>
        <taxon>Acoraceae</taxon>
        <taxon>Acorus</taxon>
    </lineage>
</organism>
<evidence type="ECO:0000313" key="2">
    <source>
        <dbReference type="EMBL" id="KAK1309208.1"/>
    </source>
</evidence>
<gene>
    <name evidence="2" type="ORF">QJS10_CPA09g00055</name>
</gene>